<feature type="signal peptide" evidence="3">
    <location>
        <begin position="1"/>
        <end position="29"/>
    </location>
</feature>
<keyword evidence="2" id="KW-1133">Transmembrane helix</keyword>
<dbReference type="EMBL" id="JALIRP010000002">
    <property type="protein sequence ID" value="MCJ8011594.1"/>
    <property type="molecule type" value="Genomic_DNA"/>
</dbReference>
<dbReference type="RefSeq" id="WP_244722744.1">
    <property type="nucleotide sequence ID" value="NZ_JALIRP010000002.1"/>
</dbReference>
<feature type="compositionally biased region" description="Gly residues" evidence="1">
    <location>
        <begin position="574"/>
        <end position="595"/>
    </location>
</feature>
<protein>
    <submittedName>
        <fullName evidence="6">DUF2207 domain-containing protein</fullName>
    </submittedName>
</protein>
<evidence type="ECO:0000313" key="7">
    <source>
        <dbReference type="Proteomes" id="UP001139347"/>
    </source>
</evidence>
<keyword evidence="2" id="KW-0812">Transmembrane</keyword>
<evidence type="ECO:0000256" key="1">
    <source>
        <dbReference type="SAM" id="MobiDB-lite"/>
    </source>
</evidence>
<proteinExistence type="predicted"/>
<feature type="region of interest" description="Disordered" evidence="1">
    <location>
        <begin position="570"/>
        <end position="595"/>
    </location>
</feature>
<dbReference type="Pfam" id="PF09972">
    <property type="entry name" value="DUF2207"/>
    <property type="match status" value="1"/>
</dbReference>
<sequence length="595" mass="67224">MQMMVASRNIAVSLASLLLLLLLTNPVLAASDRSFEITSVDIQARIDAEGNMQVTEQDTYRFHGAFNGVIVQLDSSSSDGIRDFQAYEIKEQQEIPLTFDKSGKGSRVQYKVFDQANEETKIFKFIYEYKNVVQVYEDTAELYWKFFDHTNPSDLGMVRIRVDLPGGVMKDDILAYGHGPLLGTVNITQDGSLEYQVSPLLAGQMLEARVLFPQIYVPDSTKIKNTPMLDQIKQEELKWAEDADSKRATNRNPLPRALVYAIAVIVFNLGLIVFLYFKYDKERKPDWHGAYYRELPADVTPAVVSYLMDFKIQTRDVLATLIDLVRKKHVEIQVVKETGGFLRKEKTDYRFKLIDERTNGLKQHEAFLLHWFFNQLGLDNEVSLSDLHQYVKKKANARIFTRQLADWKATATKEAKQMGYFETSNPGLKIAVIAFAAQFIALLFLVPAEYNWLAFLTIPLFLYGLKIKRRTKTGATERAKWRAFQRFLADYSRMESSEPMAVHLWEHYFVYAIPLGVAKKMIAIANIDIRHAGYGNDTVYGMVADTGFYRHFEHFSESFDKTISAAQSNASSRGSGGGFSSGGGGGGGGGGRGAF</sequence>
<keyword evidence="2" id="KW-0472">Membrane</keyword>
<evidence type="ECO:0000313" key="6">
    <source>
        <dbReference type="EMBL" id="MCJ8011594.1"/>
    </source>
</evidence>
<evidence type="ECO:0000259" key="4">
    <source>
        <dbReference type="Pfam" id="PF09972"/>
    </source>
</evidence>
<gene>
    <name evidence="6" type="ORF">MUG84_07500</name>
</gene>
<dbReference type="Pfam" id="PF20990">
    <property type="entry name" value="DUF2207_C"/>
    <property type="match status" value="1"/>
</dbReference>
<dbReference type="InterPro" id="IPR048389">
    <property type="entry name" value="YciQ-like_C"/>
</dbReference>
<organism evidence="6 7">
    <name type="scientific">Paenibacillus mangrovi</name>
    <dbReference type="NCBI Taxonomy" id="2931978"/>
    <lineage>
        <taxon>Bacteria</taxon>
        <taxon>Bacillati</taxon>
        <taxon>Bacillota</taxon>
        <taxon>Bacilli</taxon>
        <taxon>Bacillales</taxon>
        <taxon>Paenibacillaceae</taxon>
        <taxon>Paenibacillus</taxon>
    </lineage>
</organism>
<evidence type="ECO:0000259" key="5">
    <source>
        <dbReference type="Pfam" id="PF20990"/>
    </source>
</evidence>
<accession>A0A9X2B1J3</accession>
<feature type="domain" description="DUF2207" evidence="4">
    <location>
        <begin position="36"/>
        <end position="212"/>
    </location>
</feature>
<dbReference type="AlphaFoldDB" id="A0A9X2B1J3"/>
<evidence type="ECO:0000256" key="2">
    <source>
        <dbReference type="SAM" id="Phobius"/>
    </source>
</evidence>
<feature type="transmembrane region" description="Helical" evidence="2">
    <location>
        <begin position="257"/>
        <end position="277"/>
    </location>
</feature>
<name>A0A9X2B1J3_9BACL</name>
<feature type="transmembrane region" description="Helical" evidence="2">
    <location>
        <begin position="426"/>
        <end position="446"/>
    </location>
</feature>
<feature type="transmembrane region" description="Helical" evidence="2">
    <location>
        <begin position="452"/>
        <end position="468"/>
    </location>
</feature>
<keyword evidence="7" id="KW-1185">Reference proteome</keyword>
<reference evidence="6" key="1">
    <citation type="submission" date="2022-04" db="EMBL/GenBank/DDBJ databases">
        <title>Paenibacillus mangrovi sp. nov., a novel endophytic bacterium isolated from bark of Kandelia candel.</title>
        <authorList>
            <person name="Tuo L."/>
        </authorList>
    </citation>
    <scope>NUCLEOTIDE SEQUENCE</scope>
    <source>
        <strain evidence="6">KQZ6P-2</strain>
    </source>
</reference>
<dbReference type="Proteomes" id="UP001139347">
    <property type="component" value="Unassembled WGS sequence"/>
</dbReference>
<dbReference type="InterPro" id="IPR018702">
    <property type="entry name" value="DUF2207"/>
</dbReference>
<feature type="chain" id="PRO_5040934993" evidence="3">
    <location>
        <begin position="30"/>
        <end position="595"/>
    </location>
</feature>
<keyword evidence="3" id="KW-0732">Signal</keyword>
<comment type="caution">
    <text evidence="6">The sequence shown here is derived from an EMBL/GenBank/DDBJ whole genome shotgun (WGS) entry which is preliminary data.</text>
</comment>
<feature type="domain" description="Predicted membrane protein YciQ-like C-terminal" evidence="5">
    <location>
        <begin position="290"/>
        <end position="522"/>
    </location>
</feature>
<evidence type="ECO:0000256" key="3">
    <source>
        <dbReference type="SAM" id="SignalP"/>
    </source>
</evidence>